<sequence length="104" mass="11451">SNVLTHSTVDITLTLSGCNGKPITTGHFGHRLSSKRPNKDLHTLMLFKVLNAKLPILKSSSHSRPRRPTTHQKANHSLINFSYCQITPPPGPKLQLQKHAITAA</sequence>
<evidence type="ECO:0000313" key="1">
    <source>
        <dbReference type="Ensembl" id="ENSNMLP00000015061.1"/>
    </source>
</evidence>
<proteinExistence type="predicted"/>
<name>A0A8C6T445_9GOBI</name>
<dbReference type="Proteomes" id="UP000694523">
    <property type="component" value="Unplaced"/>
</dbReference>
<dbReference type="AlphaFoldDB" id="A0A8C6T445"/>
<reference evidence="1" key="2">
    <citation type="submission" date="2025-09" db="UniProtKB">
        <authorList>
            <consortium name="Ensembl"/>
        </authorList>
    </citation>
    <scope>IDENTIFICATION</scope>
</reference>
<dbReference type="Ensembl" id="ENSNMLT00000016925.1">
    <property type="protein sequence ID" value="ENSNMLP00000015061.1"/>
    <property type="gene ID" value="ENSNMLG00000010001.1"/>
</dbReference>
<keyword evidence="2" id="KW-1185">Reference proteome</keyword>
<organism evidence="1 2">
    <name type="scientific">Neogobius melanostomus</name>
    <name type="common">round goby</name>
    <dbReference type="NCBI Taxonomy" id="47308"/>
    <lineage>
        <taxon>Eukaryota</taxon>
        <taxon>Metazoa</taxon>
        <taxon>Chordata</taxon>
        <taxon>Craniata</taxon>
        <taxon>Vertebrata</taxon>
        <taxon>Euteleostomi</taxon>
        <taxon>Actinopterygii</taxon>
        <taxon>Neopterygii</taxon>
        <taxon>Teleostei</taxon>
        <taxon>Neoteleostei</taxon>
        <taxon>Acanthomorphata</taxon>
        <taxon>Gobiaria</taxon>
        <taxon>Gobiiformes</taxon>
        <taxon>Gobioidei</taxon>
        <taxon>Gobiidae</taxon>
        <taxon>Benthophilinae</taxon>
        <taxon>Neogobiini</taxon>
        <taxon>Neogobius</taxon>
    </lineage>
</organism>
<protein>
    <submittedName>
        <fullName evidence="1">Uncharacterized protein</fullName>
    </submittedName>
</protein>
<accession>A0A8C6T445</accession>
<reference evidence="1" key="1">
    <citation type="submission" date="2025-08" db="UniProtKB">
        <authorList>
            <consortium name="Ensembl"/>
        </authorList>
    </citation>
    <scope>IDENTIFICATION</scope>
</reference>
<evidence type="ECO:0000313" key="2">
    <source>
        <dbReference type="Proteomes" id="UP000694523"/>
    </source>
</evidence>